<dbReference type="eggNOG" id="ENOG5031Y9T">
    <property type="taxonomic scope" value="Bacteria"/>
</dbReference>
<evidence type="ECO:0000256" key="1">
    <source>
        <dbReference type="SAM" id="Phobius"/>
    </source>
</evidence>
<keyword evidence="1" id="KW-0472">Membrane</keyword>
<sequence length="298" mass="34656">MRERKYRPIEDSQTVEVIRNNQELDYVASDQKIHRDPKNQISPRVYKVIRQEKVIKIINMSISFSLMLIAIILFILTYTQVGIFTAKLYVGYLIIFGAIAFFTMVFGIKNAIENKKWSNTVQKYREALNIGDYNTSNTFHIAYRKIVLKDVNLTWLVIFTITYVGLFSLIIYGLYSSKEWVIDKENFKLKLEWAKWLDNTFGNTILLCILCGISLATLVATYISILLFDKKRLSDIDDFLGEKSIEILKNINDDKKARNKAWLKSYLIIVTLTILVPIAIILFILWRVIGKKIVKKST</sequence>
<feature type="transmembrane region" description="Helical" evidence="1">
    <location>
        <begin position="57"/>
        <end position="77"/>
    </location>
</feature>
<feature type="transmembrane region" description="Helical" evidence="1">
    <location>
        <begin position="266"/>
        <end position="289"/>
    </location>
</feature>
<dbReference type="NCBIfam" id="NF045846">
    <property type="entry name" value="MSC0882_dom"/>
    <property type="match status" value="1"/>
</dbReference>
<evidence type="ECO:0000313" key="3">
    <source>
        <dbReference type="Proteomes" id="UP000004978"/>
    </source>
</evidence>
<feature type="transmembrane region" description="Helical" evidence="1">
    <location>
        <begin position="89"/>
        <end position="108"/>
    </location>
</feature>
<dbReference type="STRING" id="1037410.MCSF7_01436"/>
<evidence type="ECO:0000313" key="2">
    <source>
        <dbReference type="EMBL" id="EGV00081.1"/>
    </source>
</evidence>
<dbReference type="EMBL" id="AFXA01000011">
    <property type="protein sequence ID" value="EGV00081.1"/>
    <property type="molecule type" value="Genomic_DNA"/>
</dbReference>
<dbReference type="AlphaFoldDB" id="F9UK76"/>
<comment type="caution">
    <text evidence="2">The sequence shown here is derived from an EMBL/GenBank/DDBJ whole genome shotgun (WGS) entry which is preliminary data.</text>
</comment>
<reference evidence="2 3" key="1">
    <citation type="journal article" date="2013" name="Genome Announc.">
        <title>Genome Sequence of Mycoplasma columbinum Strain SF7.</title>
        <authorList>
            <person name="Guo Z."/>
            <person name="Xu X."/>
            <person name="Zheng Q."/>
            <person name="Li T."/>
            <person name="Kuang S."/>
            <person name="Zhang Z."/>
            <person name="Chen Y."/>
            <person name="Lu X."/>
            <person name="Zhou R."/>
            <person name="Bi D."/>
            <person name="Jin H."/>
        </authorList>
    </citation>
    <scope>NUCLEOTIDE SEQUENCE [LARGE SCALE GENOMIC DNA]</scope>
    <source>
        <strain evidence="2 3">SF7</strain>
    </source>
</reference>
<gene>
    <name evidence="2" type="ORF">MCSF7_01436</name>
</gene>
<dbReference type="InterPro" id="IPR059214">
    <property type="entry name" value="MSC_0882-like"/>
</dbReference>
<protein>
    <submittedName>
        <fullName evidence="2">Uncharacterized protein</fullName>
    </submittedName>
</protein>
<name>F9UK76_9BACT</name>
<keyword evidence="1" id="KW-1133">Transmembrane helix</keyword>
<dbReference type="RefSeq" id="WP_006608694.1">
    <property type="nucleotide sequence ID" value="NZ_AFXA01000011.1"/>
</dbReference>
<keyword evidence="3" id="KW-1185">Reference proteome</keyword>
<feature type="transmembrane region" description="Helical" evidence="1">
    <location>
        <begin position="153"/>
        <end position="175"/>
    </location>
</feature>
<accession>F9UK76</accession>
<keyword evidence="1" id="KW-0812">Transmembrane</keyword>
<dbReference type="Proteomes" id="UP000004978">
    <property type="component" value="Unassembled WGS sequence"/>
</dbReference>
<organism evidence="2 3">
    <name type="scientific">Mycoplasmopsis columbina SF7</name>
    <dbReference type="NCBI Taxonomy" id="1037410"/>
    <lineage>
        <taxon>Bacteria</taxon>
        <taxon>Bacillati</taxon>
        <taxon>Mycoplasmatota</taxon>
        <taxon>Mycoplasmoidales</taxon>
        <taxon>Metamycoplasmataceae</taxon>
        <taxon>Mycoplasmopsis</taxon>
    </lineage>
</organism>
<proteinExistence type="predicted"/>
<feature type="transmembrane region" description="Helical" evidence="1">
    <location>
        <begin position="204"/>
        <end position="228"/>
    </location>
</feature>